<dbReference type="AlphaFoldDB" id="A0A090GUB0"/>
<accession>A0A090GUB0</accession>
<dbReference type="Proteomes" id="UP000046122">
    <property type="component" value="Unassembled WGS sequence"/>
</dbReference>
<evidence type="ECO:0000313" key="1">
    <source>
        <dbReference type="EMBL" id="CDX55850.1"/>
    </source>
</evidence>
<evidence type="ECO:0000313" key="2">
    <source>
        <dbReference type="Proteomes" id="UP000046122"/>
    </source>
</evidence>
<dbReference type="EMBL" id="CCNE01000014">
    <property type="protein sequence ID" value="CDX55850.1"/>
    <property type="molecule type" value="Genomic_DNA"/>
</dbReference>
<gene>
    <name evidence="1" type="ORF">MPL3365_210088</name>
</gene>
<sequence>MQQLREKVVCRCWRSPFIASARLLTVTCEGGGQPIDLGCRFAGVPICRFLIASMTNLSSLNAPNVGIPLFGMAHGSRSLPLSDAQVAKKRCGLDILISCASSRSTCA</sequence>
<reference evidence="1 2" key="1">
    <citation type="submission" date="2014-08" db="EMBL/GenBank/DDBJ databases">
        <authorList>
            <person name="Moulin Lionel"/>
        </authorList>
    </citation>
    <scope>NUCLEOTIDE SEQUENCE [LARGE SCALE GENOMIC DNA]</scope>
</reference>
<protein>
    <submittedName>
        <fullName evidence="1">Uncharacterized protein</fullName>
    </submittedName>
</protein>
<name>A0A090GUB0_MESPL</name>
<proteinExistence type="predicted"/>
<organism evidence="1 2">
    <name type="scientific">Mesorhizobium plurifarium</name>
    <dbReference type="NCBI Taxonomy" id="69974"/>
    <lineage>
        <taxon>Bacteria</taxon>
        <taxon>Pseudomonadati</taxon>
        <taxon>Pseudomonadota</taxon>
        <taxon>Alphaproteobacteria</taxon>
        <taxon>Hyphomicrobiales</taxon>
        <taxon>Phyllobacteriaceae</taxon>
        <taxon>Mesorhizobium</taxon>
    </lineage>
</organism>